<organism evidence="1 2">
    <name type="scientific">Spirobacillus cienkowskii</name>
    <dbReference type="NCBI Taxonomy" id="495820"/>
    <lineage>
        <taxon>Bacteria</taxon>
        <taxon>Pseudomonadati</taxon>
        <taxon>Bdellovibrionota</taxon>
        <taxon>Oligoflexia</taxon>
        <taxon>Silvanigrellales</taxon>
        <taxon>Spirobacillus</taxon>
    </lineage>
</organism>
<dbReference type="Proteomes" id="UP000253934">
    <property type="component" value="Unassembled WGS sequence"/>
</dbReference>
<reference evidence="1" key="1">
    <citation type="submission" date="2018-04" db="EMBL/GenBank/DDBJ databases">
        <title>Draft genome sequence of the Candidatus Spirobacillus cienkowskii, a pathogen of freshwater Daphnia species, reconstructed from hemolymph metagenomic reads.</title>
        <authorList>
            <person name="Bresciani L."/>
            <person name="Lemos L.N."/>
            <person name="Wale N."/>
            <person name="Lin J.Y."/>
            <person name="Fernandes G.R."/>
            <person name="Duffy M.A."/>
            <person name="Rodrigues J.M."/>
        </authorList>
    </citation>
    <scope>NUCLEOTIDE SEQUENCE [LARGE SCALE GENOMIC DNA]</scope>
    <source>
        <strain evidence="1">Binning01</strain>
    </source>
</reference>
<evidence type="ECO:0000313" key="2">
    <source>
        <dbReference type="Proteomes" id="UP000253934"/>
    </source>
</evidence>
<keyword evidence="2" id="KW-1185">Reference proteome</keyword>
<dbReference type="Pfam" id="PF21810">
    <property type="entry name" value="DUF6880"/>
    <property type="match status" value="1"/>
</dbReference>
<proteinExistence type="predicted"/>
<gene>
    <name evidence="1" type="ORF">DCC88_12275</name>
</gene>
<protein>
    <submittedName>
        <fullName evidence="1">Uncharacterized protein</fullName>
    </submittedName>
</protein>
<accession>A0A369KNU7</accession>
<name>A0A369KNU7_9BACT</name>
<evidence type="ECO:0000313" key="1">
    <source>
        <dbReference type="EMBL" id="RDB35030.1"/>
    </source>
</evidence>
<sequence length="467" mass="54757">MTKKNFKNNELTLKELLIATNHEKLVDILLSLHASNEDTQKRLDIIFAGLDETPKKIINIIKQEITSLKKCSKFLNYCETDSLADRLYELRLRIVDDLKTKSPQIAFEIMLDFLDLHKNTLERVDDSNGIIGDVFSTACEDLASIAKHINHFNNQEIVETIFTRFMNNDYGIYDDIILCFKGILKDQDFEFLHKKLEHVANDQNAFQIQLGLKSIADCQNNVENYIRACSFNNNICAYDHLDIAKRFIKHQRPKEALQWLDNMEIFNSHPWQHDKKYLRIQALELDKNHEQAQKERLSWFAETLNPKLYEEILKIIDPNNKESFQADAITKAFQFSEPHISLNFLVQTQNLEEAAKFVHARFNELNGRQYYTLRPAADLLKNASPIAATLLYRTMIQAILDETKSKYYNYAAKDLVTCGVLNSKITNWGKLQRHHEYLKEIELKHKRKSRFWFEYDSALQKNRTLKT</sequence>
<dbReference type="AlphaFoldDB" id="A0A369KNU7"/>
<comment type="caution">
    <text evidence="1">The sequence shown here is derived from an EMBL/GenBank/DDBJ whole genome shotgun (WGS) entry which is preliminary data.</text>
</comment>
<dbReference type="EMBL" id="QOVW01000116">
    <property type="protein sequence ID" value="RDB35030.1"/>
    <property type="molecule type" value="Genomic_DNA"/>
</dbReference>
<dbReference type="InterPro" id="IPR049245">
    <property type="entry name" value="DUF6880"/>
</dbReference>